<proteinExistence type="inferred from homology"/>
<gene>
    <name evidence="16" type="primary">kefC</name>
    <name evidence="16" type="ORF">EJP67_31120</name>
</gene>
<evidence type="ECO:0000313" key="16">
    <source>
        <dbReference type="EMBL" id="RUR71505.1"/>
    </source>
</evidence>
<evidence type="ECO:0000256" key="14">
    <source>
        <dbReference type="SAM" id="Phobius"/>
    </source>
</evidence>
<comment type="subcellular location">
    <subcellularLocation>
        <location evidence="1">Cell inner membrane</location>
        <topology evidence="1">Multi-pass membrane protein</topology>
    </subcellularLocation>
</comment>
<feature type="transmembrane region" description="Helical" evidence="14">
    <location>
        <begin position="274"/>
        <end position="293"/>
    </location>
</feature>
<dbReference type="InterPro" id="IPR006153">
    <property type="entry name" value="Cation/H_exchanger_TM"/>
</dbReference>
<evidence type="ECO:0000256" key="13">
    <source>
        <dbReference type="SAM" id="MobiDB-lite"/>
    </source>
</evidence>
<dbReference type="InterPro" id="IPR004771">
    <property type="entry name" value="K/H_exchanger"/>
</dbReference>
<comment type="caution">
    <text evidence="16">The sequence shown here is derived from an EMBL/GenBank/DDBJ whole genome shotgun (WGS) entry which is preliminary data.</text>
</comment>
<dbReference type="Pfam" id="PF02254">
    <property type="entry name" value="TrkA_N"/>
    <property type="match status" value="1"/>
</dbReference>
<evidence type="ECO:0000256" key="11">
    <source>
        <dbReference type="ARBA" id="ARBA00023065"/>
    </source>
</evidence>
<keyword evidence="11" id="KW-0406">Ion transport</keyword>
<evidence type="ECO:0000256" key="10">
    <source>
        <dbReference type="ARBA" id="ARBA00022989"/>
    </source>
</evidence>
<evidence type="ECO:0000256" key="8">
    <source>
        <dbReference type="ARBA" id="ARBA00022692"/>
    </source>
</evidence>
<dbReference type="GO" id="GO:0015297">
    <property type="term" value="F:antiporter activity"/>
    <property type="evidence" value="ECO:0007669"/>
    <property type="project" value="UniProtKB-KW"/>
</dbReference>
<feature type="region of interest" description="Disordered" evidence="13">
    <location>
        <begin position="592"/>
        <end position="633"/>
    </location>
</feature>
<organism evidence="16 17">
    <name type="scientific">Variovorax guangxiensis</name>
    <dbReference type="NCBI Taxonomy" id="1775474"/>
    <lineage>
        <taxon>Bacteria</taxon>
        <taxon>Pseudomonadati</taxon>
        <taxon>Pseudomonadota</taxon>
        <taxon>Betaproteobacteria</taxon>
        <taxon>Burkholderiales</taxon>
        <taxon>Comamonadaceae</taxon>
        <taxon>Variovorax</taxon>
    </lineage>
</organism>
<accession>A0A3S1A7H1</accession>
<comment type="similarity">
    <text evidence="2">Belongs to the monovalent cation:proton antiporter 2 (CPA2) transporter (TC 2.A.37) family.</text>
</comment>
<dbReference type="NCBIfam" id="TIGR00932">
    <property type="entry name" value="2a37"/>
    <property type="match status" value="1"/>
</dbReference>
<feature type="transmembrane region" description="Helical" evidence="14">
    <location>
        <begin position="332"/>
        <end position="351"/>
    </location>
</feature>
<dbReference type="GO" id="GO:0005886">
    <property type="term" value="C:plasma membrane"/>
    <property type="evidence" value="ECO:0007669"/>
    <property type="project" value="UniProtKB-SubCell"/>
</dbReference>
<evidence type="ECO:0000256" key="9">
    <source>
        <dbReference type="ARBA" id="ARBA00022958"/>
    </source>
</evidence>
<keyword evidence="8 14" id="KW-0812">Transmembrane</keyword>
<dbReference type="FunFam" id="3.40.50.720:FF:000036">
    <property type="entry name" value="Glutathione-regulated potassium-efflux system protein KefB"/>
    <property type="match status" value="1"/>
</dbReference>
<dbReference type="PANTHER" id="PTHR46157">
    <property type="entry name" value="K(+) EFFLUX ANTIPORTER 3, CHLOROPLASTIC"/>
    <property type="match status" value="1"/>
</dbReference>
<dbReference type="GO" id="GO:1902600">
    <property type="term" value="P:proton transmembrane transport"/>
    <property type="evidence" value="ECO:0007669"/>
    <property type="project" value="InterPro"/>
</dbReference>
<dbReference type="AlphaFoldDB" id="A0A3S1A7H1"/>
<feature type="compositionally biased region" description="Low complexity" evidence="13">
    <location>
        <begin position="618"/>
        <end position="633"/>
    </location>
</feature>
<dbReference type="PROSITE" id="PS51201">
    <property type="entry name" value="RCK_N"/>
    <property type="match status" value="1"/>
</dbReference>
<dbReference type="Pfam" id="PF00999">
    <property type="entry name" value="Na_H_Exchanger"/>
    <property type="match status" value="1"/>
</dbReference>
<dbReference type="FunFam" id="1.20.1530.20:FF:000001">
    <property type="entry name" value="Glutathione-regulated potassium-efflux system protein KefB"/>
    <property type="match status" value="1"/>
</dbReference>
<dbReference type="OrthoDB" id="9781411at2"/>
<feature type="transmembrane region" description="Helical" evidence="14">
    <location>
        <begin position="149"/>
        <end position="170"/>
    </location>
</feature>
<dbReference type="InterPro" id="IPR036291">
    <property type="entry name" value="NAD(P)-bd_dom_sf"/>
</dbReference>
<dbReference type="EMBL" id="RXFT01000021">
    <property type="protein sequence ID" value="RUR71505.1"/>
    <property type="molecule type" value="Genomic_DNA"/>
</dbReference>
<sequence length="633" mass="68897">MEHAPAWLTNSLIYLSAAVLVVPLSKALGLGSIIGYLVAGIAIGPWGLGLVSSVEDVLHFAEFGVVLMLFLVGLELEPKRLWNLRRPIFGWGTAQVLSCAAVLFAVGCAVGASWRVALVAALGLALSSTAIALQVFGERNLLKTPSGQAGFSILLFQDVAAIPILALLPLLAGATAAEQSMTGLERALEAAKIIGVIGGIILGGRLLLRPILRWIARSDTPEIFTAAALLLVVAIAALMQLVGLSMALGAFLAGVLLAESEYRRELETDIEPFKGLLLGLFFIAVGMSINFGVLIASPWIMAMLVVGFVAIKLVVIYALAKAMGIAYQERPVFTLLLAQGGEFAFVVFQAAGPDVLPPEVTSLLIGAVALSMLLSPLLLVLLDRFVLPRYSRNGGTKLEEISEQQDAKVLICGFGRYGQIVGRMLMSQGLRVTVLDHDADTVEGLRQFGFRVFYGDATRLDLLRTAGAGTAKVIVVAVDDIEQSLEIVDLVKENFPQARIVARARNVTHLFQLRDRGVTQVERELFESSLRSARATLEALGWPAYEARESAMRFRRRNIELSNDIYPHYKDRAKLIAANKAGRQQFEEQMAREREERRRRLGRDWDSLDGEEEEERLLQQSQQQTAGQEKADA</sequence>
<dbReference type="InterPro" id="IPR006036">
    <property type="entry name" value="K_uptake_TrkA"/>
</dbReference>
<evidence type="ECO:0000256" key="7">
    <source>
        <dbReference type="ARBA" id="ARBA00022538"/>
    </source>
</evidence>
<feature type="transmembrane region" description="Helical" evidence="14">
    <location>
        <begin position="363"/>
        <end position="382"/>
    </location>
</feature>
<keyword evidence="7" id="KW-0633">Potassium transport</keyword>
<evidence type="ECO:0000256" key="4">
    <source>
        <dbReference type="ARBA" id="ARBA00022449"/>
    </source>
</evidence>
<keyword evidence="10 14" id="KW-1133">Transmembrane helix</keyword>
<feature type="transmembrane region" description="Helical" evidence="14">
    <location>
        <begin position="57"/>
        <end position="76"/>
    </location>
</feature>
<evidence type="ECO:0000259" key="15">
    <source>
        <dbReference type="PROSITE" id="PS51201"/>
    </source>
</evidence>
<protein>
    <submittedName>
        <fullName evidence="16">Glutathione-regulated potassium-efflux system protein KefC</fullName>
    </submittedName>
</protein>
<keyword evidence="4" id="KW-0050">Antiport</keyword>
<evidence type="ECO:0000256" key="3">
    <source>
        <dbReference type="ARBA" id="ARBA00022448"/>
    </source>
</evidence>
<dbReference type="NCBIfam" id="NF002924">
    <property type="entry name" value="PRK03562.1"/>
    <property type="match status" value="1"/>
</dbReference>
<evidence type="ECO:0000256" key="12">
    <source>
        <dbReference type="ARBA" id="ARBA00023136"/>
    </source>
</evidence>
<feature type="transmembrane region" description="Helical" evidence="14">
    <location>
        <begin position="190"/>
        <end position="208"/>
    </location>
</feature>
<evidence type="ECO:0000256" key="6">
    <source>
        <dbReference type="ARBA" id="ARBA00022519"/>
    </source>
</evidence>
<dbReference type="PANTHER" id="PTHR46157:SF3">
    <property type="entry name" value="GLUTATHIONE-REGULATED POTASSIUM-EFFLUX SYSTEM PROTEIN KEFC"/>
    <property type="match status" value="1"/>
</dbReference>
<feature type="compositionally biased region" description="Basic and acidic residues" evidence="13">
    <location>
        <begin position="592"/>
        <end position="606"/>
    </location>
</feature>
<feature type="transmembrane region" description="Helical" evidence="14">
    <location>
        <begin position="299"/>
        <end position="320"/>
    </location>
</feature>
<dbReference type="PRINTS" id="PR00335">
    <property type="entry name" value="KUPTAKETRKA"/>
</dbReference>
<dbReference type="SUPFAM" id="SSF51735">
    <property type="entry name" value="NAD(P)-binding Rossmann-fold domains"/>
    <property type="match status" value="1"/>
</dbReference>
<reference evidence="16 17" key="1">
    <citation type="submission" date="2018-12" db="EMBL/GenBank/DDBJ databases">
        <title>The genome sequences of Variovorax guangxiensis DSM 27352.</title>
        <authorList>
            <person name="Gao J."/>
            <person name="Sun J."/>
        </authorList>
    </citation>
    <scope>NUCLEOTIDE SEQUENCE [LARGE SCALE GENOMIC DNA]</scope>
    <source>
        <strain evidence="16 17">DSM 27352</strain>
    </source>
</reference>
<dbReference type="Proteomes" id="UP000281118">
    <property type="component" value="Unassembled WGS sequence"/>
</dbReference>
<name>A0A3S1A7H1_9BURK</name>
<feature type="domain" description="RCK N-terminal" evidence="15">
    <location>
        <begin position="406"/>
        <end position="525"/>
    </location>
</feature>
<dbReference type="GO" id="GO:0015079">
    <property type="term" value="F:potassium ion transmembrane transporter activity"/>
    <property type="evidence" value="ECO:0007669"/>
    <property type="project" value="InterPro"/>
</dbReference>
<evidence type="ECO:0000256" key="1">
    <source>
        <dbReference type="ARBA" id="ARBA00004429"/>
    </source>
</evidence>
<feature type="transmembrane region" description="Helical" evidence="14">
    <location>
        <begin position="6"/>
        <end position="24"/>
    </location>
</feature>
<keyword evidence="6" id="KW-0997">Cell inner membrane</keyword>
<keyword evidence="9" id="KW-0630">Potassium</keyword>
<keyword evidence="3" id="KW-0813">Transport</keyword>
<dbReference type="InterPro" id="IPR003148">
    <property type="entry name" value="RCK_N"/>
</dbReference>
<dbReference type="InterPro" id="IPR038770">
    <property type="entry name" value="Na+/solute_symporter_sf"/>
</dbReference>
<evidence type="ECO:0000256" key="2">
    <source>
        <dbReference type="ARBA" id="ARBA00005551"/>
    </source>
</evidence>
<keyword evidence="12 14" id="KW-0472">Membrane</keyword>
<evidence type="ECO:0000256" key="5">
    <source>
        <dbReference type="ARBA" id="ARBA00022475"/>
    </source>
</evidence>
<evidence type="ECO:0000313" key="17">
    <source>
        <dbReference type="Proteomes" id="UP000281118"/>
    </source>
</evidence>
<keyword evidence="5" id="KW-1003">Cell membrane</keyword>
<feature type="transmembrane region" description="Helical" evidence="14">
    <location>
        <begin position="118"/>
        <end position="137"/>
    </location>
</feature>
<dbReference type="Gene3D" id="3.40.50.720">
    <property type="entry name" value="NAD(P)-binding Rossmann-like Domain"/>
    <property type="match status" value="1"/>
</dbReference>
<feature type="transmembrane region" description="Helical" evidence="14">
    <location>
        <begin position="244"/>
        <end position="262"/>
    </location>
</feature>
<feature type="transmembrane region" description="Helical" evidence="14">
    <location>
        <begin position="33"/>
        <end position="51"/>
    </location>
</feature>
<dbReference type="Gene3D" id="1.20.1530.20">
    <property type="match status" value="1"/>
</dbReference>
<feature type="transmembrane region" description="Helical" evidence="14">
    <location>
        <begin position="88"/>
        <end position="112"/>
    </location>
</feature>
<dbReference type="RefSeq" id="WP_126025569.1">
    <property type="nucleotide sequence ID" value="NZ_RXFT01000021.1"/>
</dbReference>